<organism evidence="2 3">
    <name type="scientific">Lentinula raphanica</name>
    <dbReference type="NCBI Taxonomy" id="153919"/>
    <lineage>
        <taxon>Eukaryota</taxon>
        <taxon>Fungi</taxon>
        <taxon>Dikarya</taxon>
        <taxon>Basidiomycota</taxon>
        <taxon>Agaricomycotina</taxon>
        <taxon>Agaricomycetes</taxon>
        <taxon>Agaricomycetidae</taxon>
        <taxon>Agaricales</taxon>
        <taxon>Marasmiineae</taxon>
        <taxon>Omphalotaceae</taxon>
        <taxon>Lentinula</taxon>
    </lineage>
</organism>
<evidence type="ECO:0000313" key="3">
    <source>
        <dbReference type="Proteomes" id="UP001163846"/>
    </source>
</evidence>
<feature type="chain" id="PRO_5041206692" evidence="1">
    <location>
        <begin position="24"/>
        <end position="184"/>
    </location>
</feature>
<keyword evidence="1" id="KW-0732">Signal</keyword>
<keyword evidence="3" id="KW-1185">Reference proteome</keyword>
<accession>A0AA38PKD4</accession>
<dbReference type="EMBL" id="MU805951">
    <property type="protein sequence ID" value="KAJ3844548.1"/>
    <property type="molecule type" value="Genomic_DNA"/>
</dbReference>
<evidence type="ECO:0000313" key="2">
    <source>
        <dbReference type="EMBL" id="KAJ3844548.1"/>
    </source>
</evidence>
<protein>
    <submittedName>
        <fullName evidence="2">Uncharacterized protein</fullName>
    </submittedName>
</protein>
<evidence type="ECO:0000256" key="1">
    <source>
        <dbReference type="SAM" id="SignalP"/>
    </source>
</evidence>
<dbReference type="Proteomes" id="UP001163846">
    <property type="component" value="Unassembled WGS sequence"/>
</dbReference>
<comment type="caution">
    <text evidence="2">The sequence shown here is derived from an EMBL/GenBank/DDBJ whole genome shotgun (WGS) entry which is preliminary data.</text>
</comment>
<dbReference type="Gene3D" id="2.60.120.260">
    <property type="entry name" value="Galactose-binding domain-like"/>
    <property type="match status" value="1"/>
</dbReference>
<name>A0AA38PKD4_9AGAR</name>
<gene>
    <name evidence="2" type="ORF">F5878DRAFT_95637</name>
</gene>
<feature type="signal peptide" evidence="1">
    <location>
        <begin position="1"/>
        <end position="23"/>
    </location>
</feature>
<sequence>MPRNLYAHFRLYLLASLLLDVKATFRNFTIDDSDPSWVYGPYGAWNIGNECHGCDAQPEAELVYNQTWHDAAFYAPPNSQTMAFPNEPFTANITFNGTAIYVFCIMLNSATYPIFGDSDMIFHMDGIPVSTYQNTPTENLDTYTYNVPVFAMPSLEYGLHRLMIQNGVPNGTNALILLDYIIFT</sequence>
<reference evidence="2" key="1">
    <citation type="submission" date="2022-08" db="EMBL/GenBank/DDBJ databases">
        <authorList>
            <consortium name="DOE Joint Genome Institute"/>
            <person name="Min B."/>
            <person name="Riley R."/>
            <person name="Sierra-Patev S."/>
            <person name="Naranjo-Ortiz M."/>
            <person name="Looney B."/>
            <person name="Konkel Z."/>
            <person name="Slot J.C."/>
            <person name="Sakamoto Y."/>
            <person name="Steenwyk J.L."/>
            <person name="Rokas A."/>
            <person name="Carro J."/>
            <person name="Camarero S."/>
            <person name="Ferreira P."/>
            <person name="Molpeceres G."/>
            <person name="Ruiz-Duenas F.J."/>
            <person name="Serrano A."/>
            <person name="Henrissat B."/>
            <person name="Drula E."/>
            <person name="Hughes K.W."/>
            <person name="Mata J.L."/>
            <person name="Ishikawa N.K."/>
            <person name="Vargas-Isla R."/>
            <person name="Ushijima S."/>
            <person name="Smith C.A."/>
            <person name="Ahrendt S."/>
            <person name="Andreopoulos W."/>
            <person name="He G."/>
            <person name="Labutti K."/>
            <person name="Lipzen A."/>
            <person name="Ng V."/>
            <person name="Sandor L."/>
            <person name="Barry K."/>
            <person name="Martinez A.T."/>
            <person name="Xiao Y."/>
            <person name="Gibbons J.G."/>
            <person name="Terashima K."/>
            <person name="Hibbett D.S."/>
            <person name="Grigoriev I.V."/>
        </authorList>
    </citation>
    <scope>NUCLEOTIDE SEQUENCE</scope>
    <source>
        <strain evidence="2">TFB9207</strain>
    </source>
</reference>
<dbReference type="AlphaFoldDB" id="A0AA38PKD4"/>
<proteinExistence type="predicted"/>